<dbReference type="Gene3D" id="1.10.10.60">
    <property type="entry name" value="Homeodomain-like"/>
    <property type="match status" value="1"/>
</dbReference>
<dbReference type="PANTHER" id="PTHR11019">
    <property type="entry name" value="HTH-TYPE TRANSCRIPTIONAL REGULATOR NIMR"/>
    <property type="match status" value="1"/>
</dbReference>
<name>A0A0A3YYA6_9GAMM</name>
<dbReference type="Gene3D" id="2.60.120.10">
    <property type="entry name" value="Jelly Rolls"/>
    <property type="match status" value="1"/>
</dbReference>
<gene>
    <name evidence="6" type="ORF">NG99_15825</name>
</gene>
<sequence>MNEQITYSSPHDANRSQFFFAYELANANTEYLPHAHPWGQAIFVQSNVLQMQVGDARLLTPMEIPIWIPPGVEHASYNRKQAHFRTFNVAATLCAGLPQRACLLSVSSIVQAIMAELARRELTLPVTPEDLRLCEVLLDQLKRAEEQESYLPTSEDKYLAPVLRALEQDPADSTTLAQWAARVYTTERTLSRRCQAALGMSFSEWRQRLRFLHAISLLEQGKTVQETALELGYSSASALIAMFQQQAGTTPDRYRSRSSCSSNG</sequence>
<dbReference type="PROSITE" id="PS01124">
    <property type="entry name" value="HTH_ARAC_FAMILY_2"/>
    <property type="match status" value="1"/>
</dbReference>
<dbReference type="SUPFAM" id="SSF51182">
    <property type="entry name" value="RmlC-like cupins"/>
    <property type="match status" value="1"/>
</dbReference>
<dbReference type="EMBL" id="JRUQ01000044">
    <property type="protein sequence ID" value="KGT91832.1"/>
    <property type="molecule type" value="Genomic_DNA"/>
</dbReference>
<dbReference type="FunFam" id="1.10.10.60:FF:000132">
    <property type="entry name" value="AraC family transcriptional regulator"/>
    <property type="match status" value="1"/>
</dbReference>
<dbReference type="InterPro" id="IPR018062">
    <property type="entry name" value="HTH_AraC-typ_CS"/>
</dbReference>
<proteinExistence type="predicted"/>
<dbReference type="Pfam" id="PF12833">
    <property type="entry name" value="HTH_18"/>
    <property type="match status" value="1"/>
</dbReference>
<dbReference type="SMART" id="SM00342">
    <property type="entry name" value="HTH_ARAC"/>
    <property type="match status" value="1"/>
</dbReference>
<dbReference type="PROSITE" id="PS00041">
    <property type="entry name" value="HTH_ARAC_FAMILY_1"/>
    <property type="match status" value="1"/>
</dbReference>
<feature type="domain" description="HTH araC/xylS-type" evidence="5">
    <location>
        <begin position="160"/>
        <end position="257"/>
    </location>
</feature>
<evidence type="ECO:0000256" key="3">
    <source>
        <dbReference type="ARBA" id="ARBA00023125"/>
    </source>
</evidence>
<dbReference type="InterPro" id="IPR018060">
    <property type="entry name" value="HTH_AraC"/>
</dbReference>
<dbReference type="PANTHER" id="PTHR11019:SF190">
    <property type="entry name" value="ARAC-FAMILY REGULATORY PROTEIN"/>
    <property type="match status" value="1"/>
</dbReference>
<evidence type="ECO:0000313" key="6">
    <source>
        <dbReference type="EMBL" id="KGT91832.1"/>
    </source>
</evidence>
<evidence type="ECO:0000313" key="7">
    <source>
        <dbReference type="Proteomes" id="UP000030351"/>
    </source>
</evidence>
<reference evidence="6 7" key="1">
    <citation type="submission" date="2014-10" db="EMBL/GenBank/DDBJ databases">
        <title>Genome sequence of Erwinia typographi M043b.</title>
        <authorList>
            <person name="Chan K.-G."/>
            <person name="Tan W.-S."/>
        </authorList>
    </citation>
    <scope>NUCLEOTIDE SEQUENCE [LARGE SCALE GENOMIC DNA]</scope>
    <source>
        <strain evidence="6 7">M043b</strain>
    </source>
</reference>
<organism evidence="6 7">
    <name type="scientific">Erwinia typographi</name>
    <dbReference type="NCBI Taxonomy" id="371042"/>
    <lineage>
        <taxon>Bacteria</taxon>
        <taxon>Pseudomonadati</taxon>
        <taxon>Pseudomonadota</taxon>
        <taxon>Gammaproteobacteria</taxon>
        <taxon>Enterobacterales</taxon>
        <taxon>Erwiniaceae</taxon>
        <taxon>Erwinia</taxon>
    </lineage>
</organism>
<dbReference type="RefSeq" id="WP_034894969.1">
    <property type="nucleotide sequence ID" value="NZ_JRUQ01000044.1"/>
</dbReference>
<dbReference type="AlphaFoldDB" id="A0A0A3YYA6"/>
<keyword evidence="7" id="KW-1185">Reference proteome</keyword>
<dbReference type="eggNOG" id="COG2207">
    <property type="taxonomic scope" value="Bacteria"/>
</dbReference>
<dbReference type="GO" id="GO:0043565">
    <property type="term" value="F:sequence-specific DNA binding"/>
    <property type="evidence" value="ECO:0007669"/>
    <property type="project" value="InterPro"/>
</dbReference>
<dbReference type="Proteomes" id="UP000030351">
    <property type="component" value="Unassembled WGS sequence"/>
</dbReference>
<accession>A0A0A3YYA6</accession>
<dbReference type="InterPro" id="IPR009057">
    <property type="entry name" value="Homeodomain-like_sf"/>
</dbReference>
<evidence type="ECO:0000256" key="1">
    <source>
        <dbReference type="ARBA" id="ARBA00022491"/>
    </source>
</evidence>
<dbReference type="GO" id="GO:0003700">
    <property type="term" value="F:DNA-binding transcription factor activity"/>
    <property type="evidence" value="ECO:0007669"/>
    <property type="project" value="InterPro"/>
</dbReference>
<dbReference type="OrthoDB" id="5949386at2"/>
<keyword evidence="2" id="KW-0805">Transcription regulation</keyword>
<evidence type="ECO:0000259" key="5">
    <source>
        <dbReference type="PROSITE" id="PS01124"/>
    </source>
</evidence>
<evidence type="ECO:0000256" key="2">
    <source>
        <dbReference type="ARBA" id="ARBA00023015"/>
    </source>
</evidence>
<keyword evidence="3" id="KW-0238">DNA-binding</keyword>
<dbReference type="InterPro" id="IPR011051">
    <property type="entry name" value="RmlC_Cupin_sf"/>
</dbReference>
<protein>
    <submittedName>
        <fullName evidence="6">AraC family transcriptional regulator</fullName>
    </submittedName>
</protein>
<dbReference type="InterPro" id="IPR014710">
    <property type="entry name" value="RmlC-like_jellyroll"/>
</dbReference>
<dbReference type="CDD" id="cd06124">
    <property type="entry name" value="cupin_NimR-like_N"/>
    <property type="match status" value="1"/>
</dbReference>
<dbReference type="STRING" id="371042.NG99_15825"/>
<evidence type="ECO:0000256" key="4">
    <source>
        <dbReference type="ARBA" id="ARBA00023163"/>
    </source>
</evidence>
<comment type="caution">
    <text evidence="6">The sequence shown here is derived from an EMBL/GenBank/DDBJ whole genome shotgun (WGS) entry which is preliminary data.</text>
</comment>
<dbReference type="SUPFAM" id="SSF46689">
    <property type="entry name" value="Homeodomain-like"/>
    <property type="match status" value="1"/>
</dbReference>
<keyword evidence="4" id="KW-0804">Transcription</keyword>
<keyword evidence="1" id="KW-0678">Repressor</keyword>